<feature type="compositionally biased region" description="Basic and acidic residues" evidence="1">
    <location>
        <begin position="245"/>
        <end position="256"/>
    </location>
</feature>
<feature type="domain" description="NAD(P)-binding" evidence="2">
    <location>
        <begin position="8"/>
        <end position="153"/>
    </location>
</feature>
<dbReference type="SUPFAM" id="SSF51735">
    <property type="entry name" value="NAD(P)-binding Rossmann-fold domains"/>
    <property type="match status" value="1"/>
</dbReference>
<name>A0ABQ8YK39_9EUKA</name>
<dbReference type="Gene3D" id="3.40.50.720">
    <property type="entry name" value="NAD(P)-binding Rossmann-like Domain"/>
    <property type="match status" value="1"/>
</dbReference>
<dbReference type="InterPro" id="IPR016040">
    <property type="entry name" value="NAD(P)-bd_dom"/>
</dbReference>
<dbReference type="InterPro" id="IPR036291">
    <property type="entry name" value="NAD(P)-bd_dom_sf"/>
</dbReference>
<evidence type="ECO:0000256" key="1">
    <source>
        <dbReference type="SAM" id="MobiDB-lite"/>
    </source>
</evidence>
<evidence type="ECO:0000313" key="4">
    <source>
        <dbReference type="Proteomes" id="UP001150062"/>
    </source>
</evidence>
<dbReference type="Proteomes" id="UP001150062">
    <property type="component" value="Unassembled WGS sequence"/>
</dbReference>
<dbReference type="EMBL" id="JAOAOG010000155">
    <property type="protein sequence ID" value="KAJ6244973.1"/>
    <property type="molecule type" value="Genomic_DNA"/>
</dbReference>
<evidence type="ECO:0000259" key="2">
    <source>
        <dbReference type="Pfam" id="PF13460"/>
    </source>
</evidence>
<comment type="caution">
    <text evidence="3">The sequence shown here is derived from an EMBL/GenBank/DDBJ whole genome shotgun (WGS) entry which is preliminary data.</text>
</comment>
<dbReference type="PANTHER" id="PTHR14097:SF8">
    <property type="entry name" value="NAD(P)-BINDING DOMAIN-CONTAINING PROTEIN"/>
    <property type="match status" value="1"/>
</dbReference>
<protein>
    <submittedName>
        <fullName evidence="3">Oxidoreductase htatip2</fullName>
    </submittedName>
</protein>
<sequence length="294" mass="34599">MKNVIMTGATGMIGSLVLKHLLQSDEIESVTCFLRRKTGIESNKLIEIINKDFENYDDLDEHFKRKDICYYCLGVYTGTVKRDLFRKITVDYTAAFSNKLKEHSPECTFCFLSGAGADRKEKSWVAFSKDKGIAENALIKLKFEQLYIVRPAYIYPVEQRKAPTKSYAFMRKVYPLMNKCYSKGVITSTVLAHAIFRLGLKGGKKVTYENKELKQFEEEQTELIKKEIEKKKRKKRKEKKLKKKQEKEKENEKENENENENEIEDEIEKVDENEKEEKEEEEKKEIKKKKKKKN</sequence>
<feature type="compositionally biased region" description="Acidic residues" evidence="1">
    <location>
        <begin position="257"/>
        <end position="269"/>
    </location>
</feature>
<dbReference type="PANTHER" id="PTHR14097">
    <property type="entry name" value="OXIDOREDUCTASE HTATIP2"/>
    <property type="match status" value="1"/>
</dbReference>
<reference evidence="3" key="1">
    <citation type="submission" date="2022-08" db="EMBL/GenBank/DDBJ databases">
        <title>Novel sulfate-reducing endosymbionts in the free-living metamonad Anaeramoeba.</title>
        <authorList>
            <person name="Jerlstrom-Hultqvist J."/>
            <person name="Cepicka I."/>
            <person name="Gallot-Lavallee L."/>
            <person name="Salas-Leiva D."/>
            <person name="Curtis B.A."/>
            <person name="Zahonova K."/>
            <person name="Pipaliya S."/>
            <person name="Dacks J."/>
            <person name="Roger A.J."/>
        </authorList>
    </citation>
    <scope>NUCLEOTIDE SEQUENCE</scope>
    <source>
        <strain evidence="3">Schooner1</strain>
    </source>
</reference>
<keyword evidence="4" id="KW-1185">Reference proteome</keyword>
<feature type="region of interest" description="Disordered" evidence="1">
    <location>
        <begin position="227"/>
        <end position="294"/>
    </location>
</feature>
<proteinExistence type="predicted"/>
<dbReference type="Pfam" id="PF13460">
    <property type="entry name" value="NAD_binding_10"/>
    <property type="match status" value="1"/>
</dbReference>
<accession>A0ABQ8YK39</accession>
<feature type="compositionally biased region" description="Basic and acidic residues" evidence="1">
    <location>
        <begin position="270"/>
        <end position="285"/>
    </location>
</feature>
<evidence type="ECO:0000313" key="3">
    <source>
        <dbReference type="EMBL" id="KAJ6244973.1"/>
    </source>
</evidence>
<feature type="compositionally biased region" description="Basic residues" evidence="1">
    <location>
        <begin position="231"/>
        <end position="244"/>
    </location>
</feature>
<organism evidence="3 4">
    <name type="scientific">Anaeramoeba flamelloides</name>
    <dbReference type="NCBI Taxonomy" id="1746091"/>
    <lineage>
        <taxon>Eukaryota</taxon>
        <taxon>Metamonada</taxon>
        <taxon>Anaeramoebidae</taxon>
        <taxon>Anaeramoeba</taxon>
    </lineage>
</organism>
<gene>
    <name evidence="3" type="ORF">M0813_20681</name>
</gene>